<dbReference type="CDD" id="cd18003">
    <property type="entry name" value="DEXQc_SRCAP"/>
    <property type="match status" value="1"/>
</dbReference>
<keyword evidence="7" id="KW-0156">Chromatin regulator</keyword>
<keyword evidence="15" id="KW-1185">Reference proteome</keyword>
<dbReference type="Gene3D" id="1.20.120.850">
    <property type="entry name" value="SWI2/SNF2 ATPases, N-terminal domain"/>
    <property type="match status" value="1"/>
</dbReference>
<dbReference type="InterPro" id="IPR014001">
    <property type="entry name" value="Helicase_ATP-bd"/>
</dbReference>
<dbReference type="InterPro" id="IPR049730">
    <property type="entry name" value="SNF2/RAD54-like_C"/>
</dbReference>
<feature type="compositionally biased region" description="Basic and acidic residues" evidence="11">
    <location>
        <begin position="439"/>
        <end position="448"/>
    </location>
</feature>
<keyword evidence="4 14" id="KW-0378">Hydrolase</keyword>
<evidence type="ECO:0000256" key="7">
    <source>
        <dbReference type="ARBA" id="ARBA00022853"/>
    </source>
</evidence>
<evidence type="ECO:0000313" key="15">
    <source>
        <dbReference type="Proteomes" id="UP001214638"/>
    </source>
</evidence>
<feature type="compositionally biased region" description="Acidic residues" evidence="11">
    <location>
        <begin position="513"/>
        <end position="530"/>
    </location>
</feature>
<sequence>MEHGYPDPNIHNVKPESDLYNNPQVYDSKNTPNNGNGVNIKYEDLSALQLPTQTRSGRSSRAGSVVGSQAPSVARSVVSHATSLVGSSVGFVDSRPVKARKMQGSLYPSQKQLSKSRGLEYIQSRLQNDQVLHSKTIEEMLEMALEPIHVDFCFYQEFGGKYTELEDNAQEFESQIAQLQGNLAQIQHDMGKGAPTKVPEPKYPEPWLYEDLLAEMHDFQDLVADEHREKRRKYKLLVTAAQKLTLQNMQSRAKEQQDEFKARKVVCKNISGLILTFWQRIERLAWERLKQDLQAQLIEKKRQRLDKFVEDAIKLSIAKNERVKSTKKPKAPIEPQPEEDEFVPSNEMRQMEIDDLKLDHELEEAERGIDFKTEVSSLVAEAEAPLEEILRRYRDVDPQPDDPSSEASKHDDAEDPEDKIYQHHGEEEEESDTEGNFDVTHERYKRQEEQDELLDEAMSDAEDEDVNREGGAQRLIQDLEDEANLPIEELLARYKQQSDEVDSTVTSSAHEDSQDESLDEESGDDDDDQEVQVPSLIRATLRPYQLEGLRWLASLYKKGTNGILADEMGLGKTLQTICLLAHLACEHNNWGPHLIVVPTSVLLNWEIEFKKFCPGFNVLSYYGTPQERAKKRVGWNQPHSFNVCIVSYATVVQDAYIMKRKSWVYMVLDEAQNIKNFNSKRWQTLLTFNTFGRILLTGTPLQNSLQELWSLMHFILPEIFTSHSEFKEWFSDPLTETIEKDQIAGESGALNAATSELVKKLHTVFRPYLLRRLKKDVEKQMPSKYEHVIKCHLTRRQRVLYDEFISSRNAQDALVNPSYRGMLNVLIQLRKICNHPDQLEMRPVESPYFDANFIQDEPIPKMFILEPRLQGLDTFLIKPRINTKCTIETRLPMPLSLKPVSNNPCFNGYYKLLYKVPSRRAIGCSRSLKNPQRLSLTLAMQQSGAMLQKLLQTPRNNHSHPEEARAERNQERQRLDEIRFLTEIEREAVNSTWRELVAPTVDDLVQEHWEMLENFVCTVPRVQVVPRACGVILDPAPKFQDTGYRLAKGRNIEHVAGLQQLLFPSRRMLHEDCGKFLVLGDLLKRLRSQGSRCLVYTQFSKMLDILEKWINYQGFTYVRLDGSTKVDMRQRLVTRFNENDRIFLFISSTRAGGVGLSLTGADSVIFYDTDWNPAMDRQAMDRCHRIGQTREVNVYRLICEHTVEENIWRKQLQKRRLDDIVVDGGKFDVEHHNWFSNVDTLVGILQACRAAPGATSTSDVKEEDIYGRHTLHESQPVEPTMTLAAPIAKHAKLLGQVEDVDDIVIVGKPGKERQDQTEDFGVETKTDLTVPALVSYSVGFVCKYQTPTLVAQVEEMKIRIQAEDINSDQDLEEDQSASDQDEEDDSLRASPRQHSN</sequence>
<feature type="coiled-coil region" evidence="10">
    <location>
        <begin position="155"/>
        <end position="189"/>
    </location>
</feature>
<evidence type="ECO:0000256" key="8">
    <source>
        <dbReference type="ARBA" id="ARBA00023125"/>
    </source>
</evidence>
<accession>A0AAD9PMN6</accession>
<dbReference type="InterPro" id="IPR000330">
    <property type="entry name" value="SNF2_N"/>
</dbReference>
<dbReference type="GO" id="GO:0003677">
    <property type="term" value="F:DNA binding"/>
    <property type="evidence" value="ECO:0007669"/>
    <property type="project" value="UniProtKB-KW"/>
</dbReference>
<name>A0AAD9PMN6_9APIC</name>
<evidence type="ECO:0000256" key="1">
    <source>
        <dbReference type="ARBA" id="ARBA00004123"/>
    </source>
</evidence>
<feature type="region of interest" description="Disordered" evidence="11">
    <location>
        <begin position="1"/>
        <end position="38"/>
    </location>
</feature>
<evidence type="ECO:0000256" key="11">
    <source>
        <dbReference type="SAM" id="MobiDB-lite"/>
    </source>
</evidence>
<evidence type="ECO:0000256" key="6">
    <source>
        <dbReference type="ARBA" id="ARBA00022840"/>
    </source>
</evidence>
<dbReference type="FunFam" id="3.40.50.10810:FF:000005">
    <property type="entry name" value="Photoperiod-independent early flowering 1"/>
    <property type="match status" value="1"/>
</dbReference>
<dbReference type="KEGG" id="bdw:94335000"/>
<keyword evidence="10" id="KW-0175">Coiled coil</keyword>
<dbReference type="GO" id="GO:0000812">
    <property type="term" value="C:Swr1 complex"/>
    <property type="evidence" value="ECO:0007669"/>
    <property type="project" value="TreeGrafter"/>
</dbReference>
<feature type="domain" description="Helicase C-terminal" evidence="13">
    <location>
        <begin position="1078"/>
        <end position="1233"/>
    </location>
</feature>
<evidence type="ECO:0000313" key="14">
    <source>
        <dbReference type="EMBL" id="KAK2197699.1"/>
    </source>
</evidence>
<evidence type="ECO:0000259" key="13">
    <source>
        <dbReference type="PROSITE" id="PS51194"/>
    </source>
</evidence>
<dbReference type="PROSITE" id="PS51192">
    <property type="entry name" value="HELICASE_ATP_BIND_1"/>
    <property type="match status" value="1"/>
</dbReference>
<comment type="similarity">
    <text evidence="2">Belongs to the SNF2/RAD54 helicase family. SWR1 subfamily.</text>
</comment>
<dbReference type="Proteomes" id="UP001214638">
    <property type="component" value="Unassembled WGS sequence"/>
</dbReference>
<dbReference type="Gene3D" id="3.40.50.10810">
    <property type="entry name" value="Tandem AAA-ATPase domain"/>
    <property type="match status" value="1"/>
</dbReference>
<comment type="caution">
    <text evidence="14">The sequence shown here is derived from an EMBL/GenBank/DDBJ whole genome shotgun (WGS) entry which is preliminary data.</text>
</comment>
<dbReference type="Gene3D" id="3.40.50.300">
    <property type="entry name" value="P-loop containing nucleotide triphosphate hydrolases"/>
    <property type="match status" value="1"/>
</dbReference>
<dbReference type="Pfam" id="PF00271">
    <property type="entry name" value="Helicase_C"/>
    <property type="match status" value="1"/>
</dbReference>
<dbReference type="GO" id="GO:0016887">
    <property type="term" value="F:ATP hydrolysis activity"/>
    <property type="evidence" value="ECO:0007669"/>
    <property type="project" value="TreeGrafter"/>
</dbReference>
<feature type="compositionally biased region" description="Polar residues" evidence="11">
    <location>
        <begin position="19"/>
        <end position="37"/>
    </location>
</feature>
<dbReference type="CDD" id="cd18793">
    <property type="entry name" value="SF2_C_SNF"/>
    <property type="match status" value="1"/>
</dbReference>
<dbReference type="SMART" id="SM00490">
    <property type="entry name" value="HELICc"/>
    <property type="match status" value="1"/>
</dbReference>
<dbReference type="GeneID" id="94335000"/>
<dbReference type="SUPFAM" id="SSF52540">
    <property type="entry name" value="P-loop containing nucleoside triphosphate hydrolases"/>
    <property type="match status" value="2"/>
</dbReference>
<feature type="domain" description="Helicase ATP-binding" evidence="12">
    <location>
        <begin position="553"/>
        <end position="718"/>
    </location>
</feature>
<dbReference type="GO" id="GO:0004386">
    <property type="term" value="F:helicase activity"/>
    <property type="evidence" value="ECO:0007669"/>
    <property type="project" value="UniProtKB-KW"/>
</dbReference>
<dbReference type="GO" id="GO:0042393">
    <property type="term" value="F:histone binding"/>
    <property type="evidence" value="ECO:0007669"/>
    <property type="project" value="TreeGrafter"/>
</dbReference>
<dbReference type="GO" id="GO:0005524">
    <property type="term" value="F:ATP binding"/>
    <property type="evidence" value="ECO:0007669"/>
    <property type="project" value="UniProtKB-KW"/>
</dbReference>
<feature type="compositionally biased region" description="Acidic residues" evidence="11">
    <location>
        <begin position="1365"/>
        <end position="1385"/>
    </location>
</feature>
<comment type="subcellular location">
    <subcellularLocation>
        <location evidence="1">Nucleus</location>
    </subcellularLocation>
</comment>
<dbReference type="PROSITE" id="PS51194">
    <property type="entry name" value="HELICASE_CTER"/>
    <property type="match status" value="1"/>
</dbReference>
<feature type="region of interest" description="Disordered" evidence="11">
    <location>
        <begin position="324"/>
        <end position="344"/>
    </location>
</feature>
<keyword evidence="9" id="KW-0539">Nucleus</keyword>
<keyword evidence="5" id="KW-0347">Helicase</keyword>
<feature type="compositionally biased region" description="Basic and acidic residues" evidence="11">
    <location>
        <begin position="407"/>
        <end position="426"/>
    </location>
</feature>
<keyword evidence="6" id="KW-0067">ATP-binding</keyword>
<evidence type="ECO:0000256" key="3">
    <source>
        <dbReference type="ARBA" id="ARBA00022741"/>
    </source>
</evidence>
<dbReference type="SMART" id="SM00487">
    <property type="entry name" value="DEXDc"/>
    <property type="match status" value="1"/>
</dbReference>
<feature type="region of interest" description="Disordered" evidence="11">
    <location>
        <begin position="1363"/>
        <end position="1396"/>
    </location>
</feature>
<evidence type="ECO:0000259" key="12">
    <source>
        <dbReference type="PROSITE" id="PS51192"/>
    </source>
</evidence>
<dbReference type="PANTHER" id="PTHR45685:SF1">
    <property type="entry name" value="HELICASE SRCAP"/>
    <property type="match status" value="1"/>
</dbReference>
<evidence type="ECO:0000256" key="10">
    <source>
        <dbReference type="SAM" id="Coils"/>
    </source>
</evidence>
<evidence type="ECO:0000256" key="9">
    <source>
        <dbReference type="ARBA" id="ARBA00023242"/>
    </source>
</evidence>
<dbReference type="EMBL" id="JALLKP010000001">
    <property type="protein sequence ID" value="KAK2197699.1"/>
    <property type="molecule type" value="Genomic_DNA"/>
</dbReference>
<protein>
    <submittedName>
        <fullName evidence="14">Bifunctional P-loop containing nucleoside triphosphate hydrolase/Helicase superfamily 1-2</fullName>
    </submittedName>
</protein>
<dbReference type="InterPro" id="IPR038718">
    <property type="entry name" value="SNF2-like_sf"/>
</dbReference>
<dbReference type="GO" id="GO:0006338">
    <property type="term" value="P:chromatin remodeling"/>
    <property type="evidence" value="ECO:0007669"/>
    <property type="project" value="TreeGrafter"/>
</dbReference>
<keyword evidence="8" id="KW-0238">DNA-binding</keyword>
<reference evidence="14" key="1">
    <citation type="journal article" date="2023" name="Nat. Microbiol.">
        <title>Babesia duncani multi-omics identifies virulence factors and drug targets.</title>
        <authorList>
            <person name="Singh P."/>
            <person name="Lonardi S."/>
            <person name="Liang Q."/>
            <person name="Vydyam P."/>
            <person name="Khabirova E."/>
            <person name="Fang T."/>
            <person name="Gihaz S."/>
            <person name="Thekkiniath J."/>
            <person name="Munshi M."/>
            <person name="Abel S."/>
            <person name="Ciampossin L."/>
            <person name="Batugedara G."/>
            <person name="Gupta M."/>
            <person name="Lu X.M."/>
            <person name="Lenz T."/>
            <person name="Chakravarty S."/>
            <person name="Cornillot E."/>
            <person name="Hu Y."/>
            <person name="Ma W."/>
            <person name="Gonzalez L.M."/>
            <person name="Sanchez S."/>
            <person name="Estrada K."/>
            <person name="Sanchez-Flores A."/>
            <person name="Montero E."/>
            <person name="Harb O.S."/>
            <person name="Le Roch K.G."/>
            <person name="Mamoun C.B."/>
        </authorList>
    </citation>
    <scope>NUCLEOTIDE SEQUENCE</scope>
    <source>
        <strain evidence="14">WA1</strain>
    </source>
</reference>
<organism evidence="14 15">
    <name type="scientific">Babesia duncani</name>
    <dbReference type="NCBI Taxonomy" id="323732"/>
    <lineage>
        <taxon>Eukaryota</taxon>
        <taxon>Sar</taxon>
        <taxon>Alveolata</taxon>
        <taxon>Apicomplexa</taxon>
        <taxon>Aconoidasida</taxon>
        <taxon>Piroplasmida</taxon>
        <taxon>Babesiidae</taxon>
        <taxon>Babesia</taxon>
    </lineage>
</organism>
<dbReference type="RefSeq" id="XP_067804541.1">
    <property type="nucleotide sequence ID" value="XM_067945750.1"/>
</dbReference>
<dbReference type="InterPro" id="IPR001650">
    <property type="entry name" value="Helicase_C-like"/>
</dbReference>
<evidence type="ECO:0000256" key="2">
    <source>
        <dbReference type="ARBA" id="ARBA00009220"/>
    </source>
</evidence>
<dbReference type="InterPro" id="IPR050520">
    <property type="entry name" value="INO80/SWR1_helicase"/>
</dbReference>
<keyword evidence="3" id="KW-0547">Nucleotide-binding</keyword>
<feature type="region of interest" description="Disordered" evidence="11">
    <location>
        <begin position="496"/>
        <end position="530"/>
    </location>
</feature>
<feature type="compositionally biased region" description="Acidic residues" evidence="11">
    <location>
        <begin position="449"/>
        <end position="466"/>
    </location>
</feature>
<gene>
    <name evidence="14" type="ORF">BdWA1_000702</name>
</gene>
<dbReference type="Pfam" id="PF00176">
    <property type="entry name" value="SNF2-rel_dom"/>
    <property type="match status" value="1"/>
</dbReference>
<dbReference type="PANTHER" id="PTHR45685">
    <property type="entry name" value="HELICASE SRCAP-RELATED"/>
    <property type="match status" value="1"/>
</dbReference>
<evidence type="ECO:0000256" key="4">
    <source>
        <dbReference type="ARBA" id="ARBA00022801"/>
    </source>
</evidence>
<feature type="region of interest" description="Disordered" evidence="11">
    <location>
        <begin position="390"/>
        <end position="469"/>
    </location>
</feature>
<evidence type="ECO:0000256" key="5">
    <source>
        <dbReference type="ARBA" id="ARBA00022806"/>
    </source>
</evidence>
<dbReference type="InterPro" id="IPR027417">
    <property type="entry name" value="P-loop_NTPase"/>
</dbReference>
<proteinExistence type="inferred from homology"/>